<dbReference type="InterPro" id="IPR003034">
    <property type="entry name" value="SAP_dom"/>
</dbReference>
<keyword evidence="3" id="KW-1185">Reference proteome</keyword>
<dbReference type="OrthoDB" id="347191at2759"/>
<sequence>MGATVCYTQDAAFGDLPSRSLVRDATAGKDELQGSRKRCILSGSPHTAAPAASRQDASANAKAAKHPKKLCCVQEEGLLAEKYVLSLVVSDQLETLTVAQLRGALGRWRQKTGGTKAELIQRVKDYVTALGGSYRHIRGRVPFTAARGAKPRKRNFIGENSQGELRLATISAKKEPVEKENARRIGAKGVNDSGRKECISGVEGSSSALDGGLDSLSSSLPSSSAVQLLESGHTPRRLSFSVAMINLATQVATNQEIRQLMKQWTGMVGEIFKGPDTSESNIPYYWKVPECVLTVNFYSVADIGISDSSKISLAYTPVHNAIMLGYVEEAAEWIQVFKRPFPRIQFLHVPAECMVDENTTYSAFCTKPTGRCLMVRLDIHLTRITKQMMTTLQPIPPNQFIQQQLDEGFMIDDAVDILKAPTTVGRLLFDSLNCIMHTRVAALSPEYIYVYHNSLDHSIRVDAMSSKNEWNRRKVILPLGCGGTEAKDFTTVVVLQQDGHYKVLVKAAIARGTDYNRESESNIEIRKGKDIRPTSELNYGEHDPADMYPHANFIPFESMIVGHPF</sequence>
<organism evidence="3 4">
    <name type="scientific">Cyclospora cayetanensis</name>
    <dbReference type="NCBI Taxonomy" id="88456"/>
    <lineage>
        <taxon>Eukaryota</taxon>
        <taxon>Sar</taxon>
        <taxon>Alveolata</taxon>
        <taxon>Apicomplexa</taxon>
        <taxon>Conoidasida</taxon>
        <taxon>Coccidia</taxon>
        <taxon>Eucoccidiorida</taxon>
        <taxon>Eimeriorina</taxon>
        <taxon>Eimeriidae</taxon>
        <taxon>Cyclospora</taxon>
    </lineage>
</organism>
<evidence type="ECO:0000313" key="3">
    <source>
        <dbReference type="Proteomes" id="UP000515125"/>
    </source>
</evidence>
<evidence type="ECO:0000256" key="1">
    <source>
        <dbReference type="SAM" id="MobiDB-lite"/>
    </source>
</evidence>
<name>A0A6P5WF00_9EIME</name>
<reference evidence="4" key="1">
    <citation type="submission" date="2025-08" db="UniProtKB">
        <authorList>
            <consortium name="RefSeq"/>
        </authorList>
    </citation>
    <scope>IDENTIFICATION</scope>
</reference>
<dbReference type="RefSeq" id="XP_022588254.2">
    <property type="nucleotide sequence ID" value="XM_022732238.2"/>
</dbReference>
<dbReference type="Gene3D" id="1.10.720.30">
    <property type="entry name" value="SAP domain"/>
    <property type="match status" value="1"/>
</dbReference>
<dbReference type="Proteomes" id="UP000515125">
    <property type="component" value="Unplaced"/>
</dbReference>
<feature type="domain" description="SAP" evidence="2">
    <location>
        <begin position="93"/>
        <end position="127"/>
    </location>
</feature>
<dbReference type="InterPro" id="IPR036361">
    <property type="entry name" value="SAP_dom_sf"/>
</dbReference>
<dbReference type="PROSITE" id="PS50800">
    <property type="entry name" value="SAP"/>
    <property type="match status" value="1"/>
</dbReference>
<proteinExistence type="predicted"/>
<feature type="region of interest" description="Disordered" evidence="1">
    <location>
        <begin position="39"/>
        <end position="60"/>
    </location>
</feature>
<evidence type="ECO:0000313" key="4">
    <source>
        <dbReference type="RefSeq" id="XP_022588254.2"/>
    </source>
</evidence>
<feature type="compositionally biased region" description="Low complexity" evidence="1">
    <location>
        <begin position="48"/>
        <end position="60"/>
    </location>
</feature>
<protein>
    <submittedName>
        <fullName evidence="4">Uncharacterized protein LOC34618925</fullName>
    </submittedName>
</protein>
<dbReference type="SMART" id="SM00513">
    <property type="entry name" value="SAP"/>
    <property type="match status" value="1"/>
</dbReference>
<dbReference type="SUPFAM" id="SSF68906">
    <property type="entry name" value="SAP domain"/>
    <property type="match status" value="1"/>
</dbReference>
<gene>
    <name evidence="4" type="primary">LOC34618925</name>
</gene>
<accession>A0A6P5WF00</accession>
<dbReference type="GeneID" id="34618925"/>
<evidence type="ECO:0000259" key="2">
    <source>
        <dbReference type="PROSITE" id="PS50800"/>
    </source>
</evidence>
<dbReference type="AlphaFoldDB" id="A0A6P5WF00"/>
<dbReference type="Pfam" id="PF02037">
    <property type="entry name" value="SAP"/>
    <property type="match status" value="1"/>
</dbReference>